<reference evidence="1 2" key="1">
    <citation type="journal article" date="2022" name="Genome Biol. Evol.">
        <title>The Spruce Budworm Genome: Reconstructing the Evolutionary History of Antifreeze Proteins.</title>
        <authorList>
            <person name="Beliveau C."/>
            <person name="Gagne P."/>
            <person name="Picq S."/>
            <person name="Vernygora O."/>
            <person name="Keeling C.I."/>
            <person name="Pinkney K."/>
            <person name="Doucet D."/>
            <person name="Wen F."/>
            <person name="Johnston J.S."/>
            <person name="Maaroufi H."/>
            <person name="Boyle B."/>
            <person name="Laroche J."/>
            <person name="Dewar K."/>
            <person name="Juretic N."/>
            <person name="Blackburn G."/>
            <person name="Nisole A."/>
            <person name="Brunet B."/>
            <person name="Brandao M."/>
            <person name="Lumley L."/>
            <person name="Duan J."/>
            <person name="Quan G."/>
            <person name="Lucarotti C.J."/>
            <person name="Roe A.D."/>
            <person name="Sperling F.A.H."/>
            <person name="Levesque R.C."/>
            <person name="Cusson M."/>
        </authorList>
    </citation>
    <scope>NUCLEOTIDE SEQUENCE [LARGE SCALE GENOMIC DNA]</scope>
    <source>
        <strain evidence="1">Glfc:IPQL:Cfum</strain>
    </source>
</reference>
<sequence>MWLSTVPLPEPATAPPPRLAPLHPHALFTWRLFSLNLARLPEVLGLYDALGVKHEPLRLIAPQFETPFPPLQLAVFPPTFREPPPPPLELFDLDEALSSERAQLARLANKCLQPPTARMGQDEKDSLLFKTYPKKVHQGQMLNAKMINSARFIKTIKPMLKSKKPGKMDHSYTVFPKVSTIIPDSPYFPIDFDFFHKHRERKLLPRNKRSAPANPNSPVPAKVAKVETPKSAVKPAENKPKDNKSKDNKQKDSNPKDNKPNESKPHNNKINKAKPAAAPKKGILKQGNKPAPSSAKVAKPAGKVAKPVSKGVKRRKSRRGVLPKTGKLNGKPNKGGVPRKVGRQGKKPKVLPLRNGTNIKNQGKGRKRKLHKLQKNRKRSRKNSAKGGQEAKIMEVVKHPRWSIRSSPDNDIALALLDRMLKFSHAVHSVDLPNKAMMPPFDDFWVTSFGAERIFHARLMNHEKCNNITQRFGVAVTENFICLTQYGRRAPCT</sequence>
<dbReference type="Proteomes" id="UP001064048">
    <property type="component" value="Chromosome 24"/>
</dbReference>
<accession>A0ACC0K8W9</accession>
<keyword evidence="2" id="KW-1185">Reference proteome</keyword>
<feature type="non-terminal residue" evidence="1">
    <location>
        <position position="493"/>
    </location>
</feature>
<comment type="caution">
    <text evidence="1">The sequence shown here is derived from an EMBL/GenBank/DDBJ whole genome shotgun (WGS) entry which is preliminary data.</text>
</comment>
<dbReference type="EMBL" id="CM046124">
    <property type="protein sequence ID" value="KAI8432855.1"/>
    <property type="molecule type" value="Genomic_DNA"/>
</dbReference>
<proteinExistence type="predicted"/>
<evidence type="ECO:0000313" key="1">
    <source>
        <dbReference type="EMBL" id="KAI8432855.1"/>
    </source>
</evidence>
<name>A0ACC0K8W9_CHOFU</name>
<gene>
    <name evidence="1" type="ORF">MSG28_013785</name>
</gene>
<organism evidence="1 2">
    <name type="scientific">Choristoneura fumiferana</name>
    <name type="common">Spruce budworm moth</name>
    <name type="synonym">Archips fumiferana</name>
    <dbReference type="NCBI Taxonomy" id="7141"/>
    <lineage>
        <taxon>Eukaryota</taxon>
        <taxon>Metazoa</taxon>
        <taxon>Ecdysozoa</taxon>
        <taxon>Arthropoda</taxon>
        <taxon>Hexapoda</taxon>
        <taxon>Insecta</taxon>
        <taxon>Pterygota</taxon>
        <taxon>Neoptera</taxon>
        <taxon>Endopterygota</taxon>
        <taxon>Lepidoptera</taxon>
        <taxon>Glossata</taxon>
        <taxon>Ditrysia</taxon>
        <taxon>Tortricoidea</taxon>
        <taxon>Tortricidae</taxon>
        <taxon>Tortricinae</taxon>
        <taxon>Choristoneura</taxon>
    </lineage>
</organism>
<evidence type="ECO:0000313" key="2">
    <source>
        <dbReference type="Proteomes" id="UP001064048"/>
    </source>
</evidence>
<protein>
    <submittedName>
        <fullName evidence="1">Uncharacterized protein</fullName>
    </submittedName>
</protein>